<feature type="region of interest" description="Disordered" evidence="1">
    <location>
        <begin position="98"/>
        <end position="131"/>
    </location>
</feature>
<keyword evidence="2" id="KW-0472">Membrane</keyword>
<feature type="transmembrane region" description="Helical" evidence="2">
    <location>
        <begin position="486"/>
        <end position="509"/>
    </location>
</feature>
<comment type="caution">
    <text evidence="3">The sequence shown here is derived from an EMBL/GenBank/DDBJ whole genome shotgun (WGS) entry which is preliminary data.</text>
</comment>
<accession>A0A4S4KVJ9</accession>
<dbReference type="PANTHER" id="PTHR31902:SF14">
    <property type="entry name" value="ACTIN PATCHES DISTAL PROTEIN 1"/>
    <property type="match status" value="1"/>
</dbReference>
<dbReference type="InterPro" id="IPR036249">
    <property type="entry name" value="Thioredoxin-like_sf"/>
</dbReference>
<sequence length="531" mass="58474">MSSIRKLVAYALGHNTDVQSIAAQLEEACVPVSTDDCRGCADPCDEGHEEYPRFDVDMETQLLGSMKPYRRQVVISTGKSDWAHEVTSTSGTLAAFLDSIVPSGPKGPKDPKPTSPDSAPPSEPKKGIDGIYDSNQTKRIAILNGSHHTVCEDATHETVLVLPDYKVVTEVERSKEGAQQLWREVVDPALGRTGAVVEGSPVRSWVLPYSCVILLCSHKKRDNRCALAAPKLEHGLSVALEREGWEVHQEVEDPAHYGVPPLEEFEGTEEEKDQEILRQLKSHDSPTADTKRALILKISHIGGHKYAGNLIIYTPQGASVWYGRATPHHVDAIVRDTIIGGKVLPPLLRGGLNLSRPGRKSLNDWVYCLSAYIERPTRPSPRIDDDAPKPRQIRINVPDRYYLLPGTAVVLGITIGLFRGSRAASLRFLAENVHRPPTTVQGWYFYNKTKNYRLIMGGLKEAGWDALKLGTAAAGWVCIEEGSRRLGVFSAVFSVPSRFCIAILMYGWLTGSDPLFLTGQTDFRGEQLDGP</sequence>
<feature type="transmembrane region" description="Helical" evidence="2">
    <location>
        <begin position="401"/>
        <end position="418"/>
    </location>
</feature>
<evidence type="ECO:0000256" key="1">
    <source>
        <dbReference type="SAM" id="MobiDB-lite"/>
    </source>
</evidence>
<keyword evidence="4" id="KW-1185">Reference proteome</keyword>
<protein>
    <submittedName>
        <fullName evidence="3">Uncharacterized protein</fullName>
    </submittedName>
</protein>
<dbReference type="PANTHER" id="PTHR31902">
    <property type="entry name" value="ACTIN PATCHES DISTAL PROTEIN 1"/>
    <property type="match status" value="1"/>
</dbReference>
<keyword evidence="2" id="KW-0812">Transmembrane</keyword>
<dbReference type="CDD" id="cd03062">
    <property type="entry name" value="TRX_Fd_Sucrase"/>
    <property type="match status" value="1"/>
</dbReference>
<dbReference type="Pfam" id="PF06999">
    <property type="entry name" value="Suc_Fer-like"/>
    <property type="match status" value="1"/>
</dbReference>
<dbReference type="InterPro" id="IPR009737">
    <property type="entry name" value="Aim32/Apd1-like"/>
</dbReference>
<gene>
    <name evidence="3" type="ORF">EW026_g136</name>
</gene>
<dbReference type="SUPFAM" id="SSF52833">
    <property type="entry name" value="Thioredoxin-like"/>
    <property type="match status" value="1"/>
</dbReference>
<evidence type="ECO:0000313" key="4">
    <source>
        <dbReference type="Proteomes" id="UP000309038"/>
    </source>
</evidence>
<evidence type="ECO:0000256" key="2">
    <source>
        <dbReference type="SAM" id="Phobius"/>
    </source>
</evidence>
<dbReference type="Proteomes" id="UP000309038">
    <property type="component" value="Unassembled WGS sequence"/>
</dbReference>
<evidence type="ECO:0000313" key="3">
    <source>
        <dbReference type="EMBL" id="THH02735.1"/>
    </source>
</evidence>
<keyword evidence="2" id="KW-1133">Transmembrane helix</keyword>
<name>A0A4S4KVJ9_9APHY</name>
<organism evidence="3 4">
    <name type="scientific">Hermanssonia centrifuga</name>
    <dbReference type="NCBI Taxonomy" id="98765"/>
    <lineage>
        <taxon>Eukaryota</taxon>
        <taxon>Fungi</taxon>
        <taxon>Dikarya</taxon>
        <taxon>Basidiomycota</taxon>
        <taxon>Agaricomycotina</taxon>
        <taxon>Agaricomycetes</taxon>
        <taxon>Polyporales</taxon>
        <taxon>Meruliaceae</taxon>
        <taxon>Hermanssonia</taxon>
    </lineage>
</organism>
<proteinExistence type="predicted"/>
<reference evidence="3 4" key="1">
    <citation type="submission" date="2019-02" db="EMBL/GenBank/DDBJ databases">
        <title>Genome sequencing of the rare red list fungi Phlebia centrifuga.</title>
        <authorList>
            <person name="Buettner E."/>
            <person name="Kellner H."/>
        </authorList>
    </citation>
    <scope>NUCLEOTIDE SEQUENCE [LARGE SCALE GENOMIC DNA]</scope>
    <source>
        <strain evidence="3 4">DSM 108282</strain>
    </source>
</reference>
<dbReference type="EMBL" id="SGPJ01000002">
    <property type="protein sequence ID" value="THH02735.1"/>
    <property type="molecule type" value="Genomic_DNA"/>
</dbReference>
<dbReference type="Gene3D" id="3.40.30.10">
    <property type="entry name" value="Glutaredoxin"/>
    <property type="match status" value="1"/>
</dbReference>
<dbReference type="AlphaFoldDB" id="A0A4S4KVJ9"/>